<dbReference type="Pfam" id="PF00629">
    <property type="entry name" value="MAM"/>
    <property type="match status" value="1"/>
</dbReference>
<dbReference type="Gene3D" id="2.60.120.200">
    <property type="match status" value="1"/>
</dbReference>
<dbReference type="PROSITE" id="PS50060">
    <property type="entry name" value="MAM_2"/>
    <property type="match status" value="1"/>
</dbReference>
<name>A0A9D4EGQ9_DREPO</name>
<dbReference type="SUPFAM" id="SSF57302">
    <property type="entry name" value="Snake toxin-like"/>
    <property type="match status" value="1"/>
</dbReference>
<comment type="caution">
    <text evidence="4">The sequence shown here is derived from an EMBL/GenBank/DDBJ whole genome shotgun (WGS) entry which is preliminary data.</text>
</comment>
<accession>A0A9D4EGQ9</accession>
<dbReference type="InterPro" id="IPR035076">
    <property type="entry name" value="Toxin/TOLIP"/>
</dbReference>
<dbReference type="Pfam" id="PF00087">
    <property type="entry name" value="Toxin_TOLIP"/>
    <property type="match status" value="1"/>
</dbReference>
<evidence type="ECO:0000313" key="5">
    <source>
        <dbReference type="Proteomes" id="UP000828390"/>
    </source>
</evidence>
<dbReference type="InterPro" id="IPR051560">
    <property type="entry name" value="MAM_domain-containing"/>
</dbReference>
<feature type="chain" id="PRO_5039402789" description="MAM domain-containing protein" evidence="2">
    <location>
        <begin position="22"/>
        <end position="559"/>
    </location>
</feature>
<keyword evidence="2" id="KW-0732">Signal</keyword>
<dbReference type="PROSITE" id="PS51257">
    <property type="entry name" value="PROKAR_LIPOPROTEIN"/>
    <property type="match status" value="1"/>
</dbReference>
<evidence type="ECO:0000313" key="4">
    <source>
        <dbReference type="EMBL" id="KAH3779290.1"/>
    </source>
</evidence>
<proteinExistence type="predicted"/>
<dbReference type="Proteomes" id="UP000828390">
    <property type="component" value="Unassembled WGS sequence"/>
</dbReference>
<feature type="signal peptide" evidence="2">
    <location>
        <begin position="1"/>
        <end position="21"/>
    </location>
</feature>
<dbReference type="CDD" id="cd06263">
    <property type="entry name" value="MAM"/>
    <property type="match status" value="1"/>
</dbReference>
<dbReference type="SUPFAM" id="SSF49899">
    <property type="entry name" value="Concanavalin A-like lectins/glucanases"/>
    <property type="match status" value="1"/>
</dbReference>
<gene>
    <name evidence="4" type="ORF">DPMN_157091</name>
</gene>
<dbReference type="PANTHER" id="PTHR23282">
    <property type="entry name" value="APICAL ENDOSOMAL GLYCOPROTEIN PRECURSOR"/>
    <property type="match status" value="1"/>
</dbReference>
<dbReference type="AlphaFoldDB" id="A0A9D4EGQ9"/>
<dbReference type="InterPro" id="IPR000998">
    <property type="entry name" value="MAM_dom"/>
</dbReference>
<reference evidence="4" key="1">
    <citation type="journal article" date="2019" name="bioRxiv">
        <title>The Genome of the Zebra Mussel, Dreissena polymorpha: A Resource for Invasive Species Research.</title>
        <authorList>
            <person name="McCartney M.A."/>
            <person name="Auch B."/>
            <person name="Kono T."/>
            <person name="Mallez S."/>
            <person name="Zhang Y."/>
            <person name="Obille A."/>
            <person name="Becker A."/>
            <person name="Abrahante J.E."/>
            <person name="Garbe J."/>
            <person name="Badalamenti J.P."/>
            <person name="Herman A."/>
            <person name="Mangelson H."/>
            <person name="Liachko I."/>
            <person name="Sullivan S."/>
            <person name="Sone E.D."/>
            <person name="Koren S."/>
            <person name="Silverstein K.A.T."/>
            <person name="Beckman K.B."/>
            <person name="Gohl D.M."/>
        </authorList>
    </citation>
    <scope>NUCLEOTIDE SEQUENCE</scope>
    <source>
        <strain evidence="4">Duluth1</strain>
        <tissue evidence="4">Whole animal</tissue>
    </source>
</reference>
<feature type="region of interest" description="Disordered" evidence="1">
    <location>
        <begin position="230"/>
        <end position="260"/>
    </location>
</feature>
<reference evidence="4" key="2">
    <citation type="submission" date="2020-11" db="EMBL/GenBank/DDBJ databases">
        <authorList>
            <person name="McCartney M.A."/>
            <person name="Auch B."/>
            <person name="Kono T."/>
            <person name="Mallez S."/>
            <person name="Becker A."/>
            <person name="Gohl D.M."/>
            <person name="Silverstein K.A.T."/>
            <person name="Koren S."/>
            <person name="Bechman K.B."/>
            <person name="Herman A."/>
            <person name="Abrahante J.E."/>
            <person name="Garbe J."/>
        </authorList>
    </citation>
    <scope>NUCLEOTIDE SEQUENCE</scope>
    <source>
        <strain evidence="4">Duluth1</strain>
        <tissue evidence="4">Whole animal</tissue>
    </source>
</reference>
<dbReference type="GO" id="GO:0016020">
    <property type="term" value="C:membrane"/>
    <property type="evidence" value="ECO:0007669"/>
    <property type="project" value="InterPro"/>
</dbReference>
<dbReference type="PANTHER" id="PTHR23282:SF142">
    <property type="entry name" value="MAM DOMAIN-CONTAINING PROTEIN"/>
    <property type="match status" value="1"/>
</dbReference>
<dbReference type="EMBL" id="JAIWYP010000008">
    <property type="protein sequence ID" value="KAH3779290.1"/>
    <property type="molecule type" value="Genomic_DNA"/>
</dbReference>
<feature type="domain" description="MAM" evidence="3">
    <location>
        <begin position="268"/>
        <end position="435"/>
    </location>
</feature>
<dbReference type="OrthoDB" id="6134424at2759"/>
<protein>
    <recommendedName>
        <fullName evidence="3">MAM domain-containing protein</fullName>
    </recommendedName>
</protein>
<sequence>MMFKELTFLVFLTIACTGTYAISCLSCETGYEHLNECNRVVQCSEGQACYIEKVMPLDGGSSKYLSGCRDMSLCNIEGCSAKDTKNLTAPSKRSDIVICSECCFRSLCNTQGCGGVFEASSTSIRCFSCPEVYGNMSCNTFTLCDNKTQMCQSEKIGLNRHPHPGAVELGCGNRNKCIFSQQLYINQSVPLEDQAIHCCDSHLCNWKPLDDTGEVESIANKLTCPPDLVAPTTTTTKTTPAPRTTTSTTTPAPTTTITTTTPLPKVISTCNFDDGPCGWNNMAGDNFDWVLYKGPTPTGETDDTGPTADHTFGNASGMYAFIESSSPRAKDDKAWFGSPLLAPSVQSGPQCLHFWYNMNGASIGTLKVFMSQNNAFPGYTIWGLSGNQSRDWKQAHVTLDSHVDFHIIIEGTVGAGFLGDIAIDDIVLSAHPCSEDSTTSDRPPFQLGTESTKCHQCTGPIQICEQIHFSKPCLYPNNYCINHITNHLDGTRTVNRTCGNLDTCYRDWYLNTADADECDVVKNNQHVDFKCTFCCINNDCNVPLRPAENHLYKPIMVGK</sequence>
<dbReference type="SMART" id="SM00137">
    <property type="entry name" value="MAM"/>
    <property type="match status" value="1"/>
</dbReference>
<evidence type="ECO:0000256" key="2">
    <source>
        <dbReference type="SAM" id="SignalP"/>
    </source>
</evidence>
<dbReference type="InterPro" id="IPR045860">
    <property type="entry name" value="Snake_toxin-like_sf"/>
</dbReference>
<organism evidence="4 5">
    <name type="scientific">Dreissena polymorpha</name>
    <name type="common">Zebra mussel</name>
    <name type="synonym">Mytilus polymorpha</name>
    <dbReference type="NCBI Taxonomy" id="45954"/>
    <lineage>
        <taxon>Eukaryota</taxon>
        <taxon>Metazoa</taxon>
        <taxon>Spiralia</taxon>
        <taxon>Lophotrochozoa</taxon>
        <taxon>Mollusca</taxon>
        <taxon>Bivalvia</taxon>
        <taxon>Autobranchia</taxon>
        <taxon>Heteroconchia</taxon>
        <taxon>Euheterodonta</taxon>
        <taxon>Imparidentia</taxon>
        <taxon>Neoheterodontei</taxon>
        <taxon>Myida</taxon>
        <taxon>Dreissenoidea</taxon>
        <taxon>Dreissenidae</taxon>
        <taxon>Dreissena</taxon>
    </lineage>
</organism>
<dbReference type="CDD" id="cd00117">
    <property type="entry name" value="TFP"/>
    <property type="match status" value="1"/>
</dbReference>
<keyword evidence="5" id="KW-1185">Reference proteome</keyword>
<evidence type="ECO:0000256" key="1">
    <source>
        <dbReference type="SAM" id="MobiDB-lite"/>
    </source>
</evidence>
<dbReference type="InterPro" id="IPR013320">
    <property type="entry name" value="ConA-like_dom_sf"/>
</dbReference>
<evidence type="ECO:0000259" key="3">
    <source>
        <dbReference type="PROSITE" id="PS50060"/>
    </source>
</evidence>